<dbReference type="InterPro" id="IPR039697">
    <property type="entry name" value="Alcohol_dehydrogenase_Fe"/>
</dbReference>
<dbReference type="FunCoup" id="D1C2A1">
    <property type="interactions" value="276"/>
</dbReference>
<sequence length="431" mass="46832">MATERLIPTETIIALDTVPIRFGLGATEELGYELDRLGIRRAMLVTDRNLRQFGLVEKVEGIARDAGVELEIFDHIHVEPTDVSLREAIEVARKSRPEAFISLGGGSTIDTAKAMNLFSTHEGELLDYINKPIGAGKPVPGPLKPHIALPTTAGTGSETTPVIVLDLLDQKVKTGISHRYIRPTVAVIDPLNTLHCPPMVTASVGCDVICHAAESFTARPYDTRPRIPNPAERPAYIGSNPIADLWSQQAIRWCATYLRRATYNPLDIEARSYMLLASTFAGIGFGNAGVHIPHAMAYPVAGMVKEYWPPDYDVDEPLVPHGLSVIINAPAAFRYTAAAWPERHAELAELLGVDTRGMPVRAAAEAAADAIQQLMRDVGIPNGLEELGYGEADIPGLVEGAMKQQRLLVGSPRPVDADALAGIFRDAMRYW</sequence>
<dbReference type="PANTHER" id="PTHR11496:SF83">
    <property type="entry name" value="HYDROXYACID-OXOACID TRANSHYDROGENASE, MITOCHONDRIAL"/>
    <property type="match status" value="1"/>
</dbReference>
<organism evidence="9 10">
    <name type="scientific">Sphaerobacter thermophilus (strain ATCC 49802 / DSM 20745 / KCCM 41009 / NCIMB 13125 / S 6022)</name>
    <dbReference type="NCBI Taxonomy" id="479434"/>
    <lineage>
        <taxon>Bacteria</taxon>
        <taxon>Pseudomonadati</taxon>
        <taxon>Thermomicrobiota</taxon>
        <taxon>Thermomicrobia</taxon>
        <taxon>Sphaerobacterales</taxon>
        <taxon>Sphaerobacterineae</taxon>
        <taxon>Sphaerobacteraceae</taxon>
        <taxon>Sphaerobacter</taxon>
    </lineage>
</organism>
<dbReference type="InterPro" id="IPR056798">
    <property type="entry name" value="ADH_Fe_C"/>
</dbReference>
<dbReference type="GO" id="GO:0004022">
    <property type="term" value="F:alcohol dehydrogenase (NAD+) activity"/>
    <property type="evidence" value="ECO:0007669"/>
    <property type="project" value="InterPro"/>
</dbReference>
<comment type="catalytic activity">
    <reaction evidence="6">
        <text>4-hydroxybutanoate + 2-oxoglutarate = (R)-2-hydroxyglutarate + succinate semialdehyde</text>
        <dbReference type="Rhea" id="RHEA:24734"/>
        <dbReference type="ChEBI" id="CHEBI:15801"/>
        <dbReference type="ChEBI" id="CHEBI:16724"/>
        <dbReference type="ChEBI" id="CHEBI:16810"/>
        <dbReference type="ChEBI" id="CHEBI:57706"/>
        <dbReference type="EC" id="1.1.99.24"/>
    </reaction>
</comment>
<feature type="domain" description="Alcohol dehydrogenase iron-type/glycerol dehydrogenase GldA" evidence="7">
    <location>
        <begin position="20"/>
        <end position="190"/>
    </location>
</feature>
<evidence type="ECO:0000256" key="1">
    <source>
        <dbReference type="ARBA" id="ARBA00000813"/>
    </source>
</evidence>
<dbReference type="InterPro" id="IPR001670">
    <property type="entry name" value="ADH_Fe/GldA"/>
</dbReference>
<name>D1C2A1_SPHTD</name>
<evidence type="ECO:0000256" key="4">
    <source>
        <dbReference type="ARBA" id="ARBA00022946"/>
    </source>
</evidence>
<dbReference type="eggNOG" id="COG1454">
    <property type="taxonomic scope" value="Bacteria"/>
</dbReference>
<dbReference type="FunFam" id="3.40.50.1970:FF:000003">
    <property type="entry name" value="Alcohol dehydrogenase, iron-containing"/>
    <property type="match status" value="1"/>
</dbReference>
<dbReference type="PANTHER" id="PTHR11496">
    <property type="entry name" value="ALCOHOL DEHYDROGENASE"/>
    <property type="match status" value="1"/>
</dbReference>
<dbReference type="GO" id="GO:0047988">
    <property type="term" value="F:hydroxyacid-oxoacid transhydrogenase activity"/>
    <property type="evidence" value="ECO:0007669"/>
    <property type="project" value="UniProtKB-EC"/>
</dbReference>
<keyword evidence="10" id="KW-1185">Reference proteome</keyword>
<dbReference type="Pfam" id="PF25137">
    <property type="entry name" value="ADH_Fe_C"/>
    <property type="match status" value="1"/>
</dbReference>
<dbReference type="STRING" id="479434.Sthe_0931"/>
<keyword evidence="5" id="KW-0560">Oxidoreductase</keyword>
<dbReference type="HOGENOM" id="CLU_007207_0_7_0"/>
<dbReference type="InParanoid" id="D1C2A1"/>
<dbReference type="Pfam" id="PF00465">
    <property type="entry name" value="Fe-ADH"/>
    <property type="match status" value="1"/>
</dbReference>
<dbReference type="EMBL" id="CP001823">
    <property type="protein sequence ID" value="ACZ38368.1"/>
    <property type="molecule type" value="Genomic_DNA"/>
</dbReference>
<gene>
    <name evidence="9" type="ordered locus">Sthe_0931</name>
</gene>
<dbReference type="Gene3D" id="1.20.1090.10">
    <property type="entry name" value="Dehydroquinate synthase-like - alpha domain"/>
    <property type="match status" value="1"/>
</dbReference>
<dbReference type="CDD" id="cd08190">
    <property type="entry name" value="HOT"/>
    <property type="match status" value="1"/>
</dbReference>
<keyword evidence="4" id="KW-0809">Transit peptide</keyword>
<evidence type="ECO:0000256" key="3">
    <source>
        <dbReference type="ARBA" id="ARBA00013182"/>
    </source>
</evidence>
<evidence type="ECO:0000313" key="10">
    <source>
        <dbReference type="Proteomes" id="UP000002027"/>
    </source>
</evidence>
<reference evidence="10" key="1">
    <citation type="submission" date="2009-11" db="EMBL/GenBank/DDBJ databases">
        <title>The complete chromosome 1 of Sphaerobacter thermophilus DSM 20745.</title>
        <authorList>
            <person name="Lucas S."/>
            <person name="Copeland A."/>
            <person name="Lapidus A."/>
            <person name="Glavina del Rio T."/>
            <person name="Dalin E."/>
            <person name="Tice H."/>
            <person name="Bruce D."/>
            <person name="Goodwin L."/>
            <person name="Pitluck S."/>
            <person name="Kyrpides N."/>
            <person name="Mavromatis K."/>
            <person name="Ivanova N."/>
            <person name="Mikhailova N."/>
            <person name="LaButti K.M."/>
            <person name="Clum A."/>
            <person name="Sun H.I."/>
            <person name="Brettin T."/>
            <person name="Detter J.C."/>
            <person name="Han C."/>
            <person name="Larimer F."/>
            <person name="Land M."/>
            <person name="Hauser L."/>
            <person name="Markowitz V."/>
            <person name="Cheng J.F."/>
            <person name="Hugenholtz P."/>
            <person name="Woyke T."/>
            <person name="Wu D."/>
            <person name="Steenblock K."/>
            <person name="Schneider S."/>
            <person name="Pukall R."/>
            <person name="Goeker M."/>
            <person name="Klenk H.P."/>
            <person name="Eisen J.A."/>
        </authorList>
    </citation>
    <scope>NUCLEOTIDE SEQUENCE [LARGE SCALE GENOMIC DNA]</scope>
    <source>
        <strain evidence="10">ATCC 49802 / DSM 20745 / S 6022</strain>
    </source>
</reference>
<dbReference type="EC" id="1.1.99.24" evidence="3"/>
<dbReference type="Gene3D" id="3.40.50.1970">
    <property type="match status" value="1"/>
</dbReference>
<comment type="similarity">
    <text evidence="2">Belongs to the iron-containing alcohol dehydrogenase family. Hydroxyacid-oxoacid transhydrogenase subfamily.</text>
</comment>
<accession>D1C2A1</accession>
<proteinExistence type="inferred from homology"/>
<dbReference type="RefSeq" id="WP_012871415.1">
    <property type="nucleotide sequence ID" value="NC_013523.1"/>
</dbReference>
<reference evidence="9 10" key="2">
    <citation type="journal article" date="2010" name="Stand. Genomic Sci.">
        <title>Complete genome sequence of Desulfohalobium retbaense type strain (HR(100)).</title>
        <authorList>
            <person name="Spring S."/>
            <person name="Nolan M."/>
            <person name="Lapidus A."/>
            <person name="Glavina Del Rio T."/>
            <person name="Copeland A."/>
            <person name="Tice H."/>
            <person name="Cheng J.F."/>
            <person name="Lucas S."/>
            <person name="Land M."/>
            <person name="Chen F."/>
            <person name="Bruce D."/>
            <person name="Goodwin L."/>
            <person name="Pitluck S."/>
            <person name="Ivanova N."/>
            <person name="Mavromatis K."/>
            <person name="Mikhailova N."/>
            <person name="Pati A."/>
            <person name="Chen A."/>
            <person name="Palaniappan K."/>
            <person name="Hauser L."/>
            <person name="Chang Y.J."/>
            <person name="Jeffries C.D."/>
            <person name="Munk C."/>
            <person name="Kiss H."/>
            <person name="Chain P."/>
            <person name="Han C."/>
            <person name="Brettin T."/>
            <person name="Detter J.C."/>
            <person name="Schuler E."/>
            <person name="Goker M."/>
            <person name="Rohde M."/>
            <person name="Bristow J."/>
            <person name="Eisen J.A."/>
            <person name="Markowitz V."/>
            <person name="Hugenholtz P."/>
            <person name="Kyrpides N.C."/>
            <person name="Klenk H.P."/>
        </authorList>
    </citation>
    <scope>NUCLEOTIDE SEQUENCE [LARGE SCALE GENOMIC DNA]</scope>
    <source>
        <strain evidence="10">ATCC 49802 / DSM 20745 / S 6022</strain>
    </source>
</reference>
<evidence type="ECO:0000313" key="9">
    <source>
        <dbReference type="EMBL" id="ACZ38368.1"/>
    </source>
</evidence>
<dbReference type="InterPro" id="IPR042157">
    <property type="entry name" value="HOT"/>
</dbReference>
<evidence type="ECO:0000259" key="8">
    <source>
        <dbReference type="Pfam" id="PF25137"/>
    </source>
</evidence>
<evidence type="ECO:0000256" key="5">
    <source>
        <dbReference type="ARBA" id="ARBA00023002"/>
    </source>
</evidence>
<evidence type="ECO:0000256" key="6">
    <source>
        <dbReference type="ARBA" id="ARBA00049496"/>
    </source>
</evidence>
<dbReference type="KEGG" id="sti:Sthe_0931"/>
<dbReference type="Proteomes" id="UP000002027">
    <property type="component" value="Chromosome 1"/>
</dbReference>
<feature type="domain" description="Fe-containing alcohol dehydrogenase-like C-terminal" evidence="8">
    <location>
        <begin position="238"/>
        <end position="428"/>
    </location>
</feature>
<dbReference type="SUPFAM" id="SSF56796">
    <property type="entry name" value="Dehydroquinate synthase-like"/>
    <property type="match status" value="1"/>
</dbReference>
<dbReference type="AlphaFoldDB" id="D1C2A1"/>
<protein>
    <recommendedName>
        <fullName evidence="3">hydroxyacid-oxoacid transhydrogenase</fullName>
        <ecNumber evidence="3">1.1.99.24</ecNumber>
    </recommendedName>
</protein>
<comment type="catalytic activity">
    <reaction evidence="1">
        <text>(S)-3-hydroxybutanoate + 2-oxoglutarate = (R)-2-hydroxyglutarate + acetoacetate</text>
        <dbReference type="Rhea" id="RHEA:23048"/>
        <dbReference type="ChEBI" id="CHEBI:11047"/>
        <dbReference type="ChEBI" id="CHEBI:13705"/>
        <dbReference type="ChEBI" id="CHEBI:15801"/>
        <dbReference type="ChEBI" id="CHEBI:16810"/>
        <dbReference type="EC" id="1.1.99.24"/>
    </reaction>
</comment>
<evidence type="ECO:0000259" key="7">
    <source>
        <dbReference type="Pfam" id="PF00465"/>
    </source>
</evidence>
<dbReference type="GO" id="GO:0046872">
    <property type="term" value="F:metal ion binding"/>
    <property type="evidence" value="ECO:0007669"/>
    <property type="project" value="InterPro"/>
</dbReference>
<evidence type="ECO:0000256" key="2">
    <source>
        <dbReference type="ARBA" id="ARBA00010005"/>
    </source>
</evidence>